<reference evidence="4" key="2">
    <citation type="submission" date="2021-04" db="EMBL/GenBank/DDBJ databases">
        <authorList>
            <person name="Podell S."/>
        </authorList>
    </citation>
    <scope>NUCLEOTIDE SEQUENCE</scope>
    <source>
        <strain evidence="4">Hildebrandi</strain>
    </source>
</reference>
<dbReference type="GO" id="GO:0005737">
    <property type="term" value="C:cytoplasm"/>
    <property type="evidence" value="ECO:0007669"/>
    <property type="project" value="TreeGrafter"/>
</dbReference>
<dbReference type="OrthoDB" id="41771at2759"/>
<sequence length="598" mass="68173">MRRVSGSPSHPKRFVILLVALIVASAVSFLYLAWVMEGNNSIDVATATTNDSNNDAPQEYQVLQKRQNETKHHFQQPKTTTDTSSLTKKQDDANIRNNKRAPTRRSTFSTWSQHSRILVLSMDTTQPIKQQLSQQNQFQYHRVQTPKEKIPPHRDYETLMTKKLDNRTWDDYLDLPILLMDGQDENDHPNAGLNTSEVPILNASQPSTHSDENENTCRPMAEWMTASFVNCNSMHEIDLVGSVSQHDQSDLVLLGEGWFRSTWKYSNNMMVTQEDHPSSSTVVVKTLRIEREFLEEYFDLHRRDAVAMERLTFSPFVMDVYGYCGQSAINELAGGVANGEITSLEKLNRRLRGKETDPRALDMKLQLASNVAIGLAHIHNIHISNKPGTSKLYSTKQLLYGNHTATSTTGFGNSIPTMAHYDINPRNIAIMSDGKPKLNDFNIAEFLTYNPSTNQSCGFRSRLHEPWWRAPEEMDMSHNVIVTEKVDVYALGNVLFHILTTHAPRGKMKKERMEEVRQKVRDGIPPAMLEPYATGSMSKNRIVKAFIKAMDLCFQADPSKRGTAIQVARIFHKASKEREKEKEKEKRPKEGKKKKKEK</sequence>
<dbReference type="PANTHER" id="PTHR23257:SF958">
    <property type="entry name" value="SERINE_THREONINE-PROTEIN KINASE WNK4"/>
    <property type="match status" value="1"/>
</dbReference>
<accession>A0A9K3LGC8</accession>
<reference evidence="4" key="1">
    <citation type="journal article" date="2021" name="Sci. Rep.">
        <title>Diploid genomic architecture of Nitzschia inconspicua, an elite biomass production diatom.</title>
        <authorList>
            <person name="Oliver A."/>
            <person name="Podell S."/>
            <person name="Pinowska A."/>
            <person name="Traller J.C."/>
            <person name="Smith S.R."/>
            <person name="McClure R."/>
            <person name="Beliaev A."/>
            <person name="Bohutskyi P."/>
            <person name="Hill E.A."/>
            <person name="Rabines A."/>
            <person name="Zheng H."/>
            <person name="Allen L.Z."/>
            <person name="Kuo A."/>
            <person name="Grigoriev I.V."/>
            <person name="Allen A.E."/>
            <person name="Hazlebeck D."/>
            <person name="Allen E.E."/>
        </authorList>
    </citation>
    <scope>NUCLEOTIDE SEQUENCE</scope>
    <source>
        <strain evidence="4">Hildebrandi</strain>
    </source>
</reference>
<name>A0A9K3LGC8_9STRA</name>
<keyword evidence="2" id="KW-1133">Transmembrane helix</keyword>
<evidence type="ECO:0000313" key="5">
    <source>
        <dbReference type="Proteomes" id="UP000693970"/>
    </source>
</evidence>
<feature type="domain" description="Protein kinase" evidence="3">
    <location>
        <begin position="248"/>
        <end position="575"/>
    </location>
</feature>
<feature type="compositionally biased region" description="Low complexity" evidence="1">
    <location>
        <begin position="78"/>
        <end position="87"/>
    </location>
</feature>
<feature type="transmembrane region" description="Helical" evidence="2">
    <location>
        <begin position="14"/>
        <end position="34"/>
    </location>
</feature>
<dbReference type="GO" id="GO:0004672">
    <property type="term" value="F:protein kinase activity"/>
    <property type="evidence" value="ECO:0007669"/>
    <property type="project" value="InterPro"/>
</dbReference>
<dbReference type="EMBL" id="JAGRRH010000013">
    <property type="protein sequence ID" value="KAG7360411.1"/>
    <property type="molecule type" value="Genomic_DNA"/>
</dbReference>
<gene>
    <name evidence="4" type="ORF">IV203_035510</name>
</gene>
<dbReference type="Pfam" id="PF00069">
    <property type="entry name" value="Pkinase"/>
    <property type="match status" value="1"/>
</dbReference>
<feature type="region of interest" description="Disordered" evidence="1">
    <location>
        <begin position="572"/>
        <end position="598"/>
    </location>
</feature>
<feature type="compositionally biased region" description="Basic residues" evidence="1">
    <location>
        <begin position="589"/>
        <end position="598"/>
    </location>
</feature>
<dbReference type="InterPro" id="IPR050167">
    <property type="entry name" value="Ser_Thr_protein_kinase"/>
</dbReference>
<dbReference type="InterPro" id="IPR000719">
    <property type="entry name" value="Prot_kinase_dom"/>
</dbReference>
<keyword evidence="4" id="KW-0808">Transferase</keyword>
<evidence type="ECO:0000256" key="1">
    <source>
        <dbReference type="SAM" id="MobiDB-lite"/>
    </source>
</evidence>
<comment type="caution">
    <text evidence="4">The sequence shown here is derived from an EMBL/GenBank/DDBJ whole genome shotgun (WGS) entry which is preliminary data.</text>
</comment>
<evidence type="ECO:0000313" key="4">
    <source>
        <dbReference type="EMBL" id="KAG7360411.1"/>
    </source>
</evidence>
<evidence type="ECO:0000256" key="2">
    <source>
        <dbReference type="SAM" id="Phobius"/>
    </source>
</evidence>
<keyword evidence="2" id="KW-0472">Membrane</keyword>
<dbReference type="AlphaFoldDB" id="A0A9K3LGC8"/>
<feature type="compositionally biased region" description="Basic and acidic residues" evidence="1">
    <location>
        <begin position="574"/>
        <end position="588"/>
    </location>
</feature>
<feature type="region of interest" description="Disordered" evidence="1">
    <location>
        <begin position="68"/>
        <end position="90"/>
    </location>
</feature>
<dbReference type="PROSITE" id="PS50011">
    <property type="entry name" value="PROTEIN_KINASE_DOM"/>
    <property type="match status" value="1"/>
</dbReference>
<dbReference type="GO" id="GO:0005524">
    <property type="term" value="F:ATP binding"/>
    <property type="evidence" value="ECO:0007669"/>
    <property type="project" value="InterPro"/>
</dbReference>
<keyword evidence="5" id="KW-1185">Reference proteome</keyword>
<protein>
    <submittedName>
        <fullName evidence="4">Protein kinase domain containing protein</fullName>
    </submittedName>
</protein>
<organism evidence="4 5">
    <name type="scientific">Nitzschia inconspicua</name>
    <dbReference type="NCBI Taxonomy" id="303405"/>
    <lineage>
        <taxon>Eukaryota</taxon>
        <taxon>Sar</taxon>
        <taxon>Stramenopiles</taxon>
        <taxon>Ochrophyta</taxon>
        <taxon>Bacillariophyta</taxon>
        <taxon>Bacillariophyceae</taxon>
        <taxon>Bacillariophycidae</taxon>
        <taxon>Bacillariales</taxon>
        <taxon>Bacillariaceae</taxon>
        <taxon>Nitzschia</taxon>
    </lineage>
</organism>
<keyword evidence="4" id="KW-0418">Kinase</keyword>
<dbReference type="PANTHER" id="PTHR23257">
    <property type="entry name" value="SERINE-THREONINE PROTEIN KINASE"/>
    <property type="match status" value="1"/>
</dbReference>
<proteinExistence type="predicted"/>
<evidence type="ECO:0000259" key="3">
    <source>
        <dbReference type="PROSITE" id="PS50011"/>
    </source>
</evidence>
<dbReference type="GO" id="GO:0007165">
    <property type="term" value="P:signal transduction"/>
    <property type="evidence" value="ECO:0007669"/>
    <property type="project" value="TreeGrafter"/>
</dbReference>
<dbReference type="Proteomes" id="UP000693970">
    <property type="component" value="Unassembled WGS sequence"/>
</dbReference>
<keyword evidence="2" id="KW-0812">Transmembrane</keyword>